<dbReference type="EMBL" id="CP048409">
    <property type="protein sequence ID" value="QIA08476.1"/>
    <property type="molecule type" value="Genomic_DNA"/>
</dbReference>
<dbReference type="RefSeq" id="WP_163346395.1">
    <property type="nucleotide sequence ID" value="NZ_CP048409.1"/>
</dbReference>
<accession>A0A6C0REV0</accession>
<reference evidence="1 2" key="1">
    <citation type="submission" date="2020-02" db="EMBL/GenBank/DDBJ databases">
        <title>Genome sequencing for Draconibacterium sp. strain M1.</title>
        <authorList>
            <person name="Park S.-J."/>
        </authorList>
    </citation>
    <scope>NUCLEOTIDE SEQUENCE [LARGE SCALE GENOMIC DNA]</scope>
    <source>
        <strain evidence="1 2">M1</strain>
    </source>
</reference>
<gene>
    <name evidence="1" type="ORF">G0Q07_12465</name>
</gene>
<name>A0A6C0REV0_9BACT</name>
<protein>
    <submittedName>
        <fullName evidence="1">Uncharacterized protein</fullName>
    </submittedName>
</protein>
<dbReference type="Gene3D" id="2.30.29.80">
    <property type="match status" value="1"/>
</dbReference>
<evidence type="ECO:0000313" key="2">
    <source>
        <dbReference type="Proteomes" id="UP000474630"/>
    </source>
</evidence>
<sequence>MSELNEHITIPKNVASGNDLDYAFLRQKGQEYIEKLARNIWTDYNEHDPGITILEMLSYAITDLGARIAMPLENILTPSGSGSLNDQFFDAKQILPSKPVTEADYRKLFIDIEGVKNCWLAKYEKIVHVDCKNDLLSYDPIEFDELDKQEKKQFIINGLHKIIVDYDERVLKKAEDEDEKKVAIDESIIKTYHSNRNLCEDLVEVEEVKTHPIQVCASIELNPEVDEEKVHAQVLRTIDAYFSPKLWFYSLQQMFEKGYSSDQIFEGPVLEHGFIDPEELENARLRKEIRLSDIVQIIMKIDGVKLIKDISINDCSNLEEEKDVWLVCVEEGKKPVRCDLSAFSYFKDVLPINVNSKKVKENIAQLEAEEEDRQELSALDKEIPVPDGEYLGTGENTTIQNDFPETYGIGAVGLNSRASVARKAQAKQLKAYLLFFDQIFATYFAHLDNVKDLLSVDNSLTSSYFTQAVKDIKGFADLVEDYPKTNDELLTKKLLADLDDNIQRKNQLLDHLLARFAEKFSQYSFLMKQLYGNYAGQAVVDAKQTFLSEYGEIVKVKNGVKEIENKGISNWRGSAFNYFEQNPADIWDTKNVAGAQKRIARLCGVQDFRRRDLSGSFAEIYELEDADEKTVYRWRIRNEEGEAVLSATVNYNAPRFAREEMYQSIVKVVETDPEVIEEGFQLTISDEAEVGNFEIQKAESGKYSFDVINLNADPDSTDRIIARQFLYYDTQEELEQVILELIQFLRNEIEEEGMYIVEHILLRPDVTSEEGLKDQFMSVCTDNCESCQPIDPYSYRVTVVLPGWTYRFGNMDFRNFMEDLIRRELPAHVLARICWIGEPRGWVDDDKNDMVQFEKEYKDFLLSKTKSGQKQVKTKLKKLIKSLEQLNSIYPEGRLIDCDDEEDSLEGRIILGRTNIGNL</sequence>
<organism evidence="1 2">
    <name type="scientific">Draconibacterium halophilum</name>
    <dbReference type="NCBI Taxonomy" id="2706887"/>
    <lineage>
        <taxon>Bacteria</taxon>
        <taxon>Pseudomonadati</taxon>
        <taxon>Bacteroidota</taxon>
        <taxon>Bacteroidia</taxon>
        <taxon>Marinilabiliales</taxon>
        <taxon>Prolixibacteraceae</taxon>
        <taxon>Draconibacterium</taxon>
    </lineage>
</organism>
<evidence type="ECO:0000313" key="1">
    <source>
        <dbReference type="EMBL" id="QIA08476.1"/>
    </source>
</evidence>
<dbReference type="AlphaFoldDB" id="A0A6C0REV0"/>
<dbReference type="KEGG" id="drc:G0Q07_12465"/>
<proteinExistence type="predicted"/>
<dbReference type="Proteomes" id="UP000474630">
    <property type="component" value="Chromosome"/>
</dbReference>
<keyword evidence="2" id="KW-1185">Reference proteome</keyword>